<accession>A0A4E0RXX2</accession>
<evidence type="ECO:0000313" key="1">
    <source>
        <dbReference type="EMBL" id="THD23372.1"/>
    </source>
</evidence>
<proteinExistence type="predicted"/>
<organism evidence="1 2">
    <name type="scientific">Fasciola hepatica</name>
    <name type="common">Liver fluke</name>
    <dbReference type="NCBI Taxonomy" id="6192"/>
    <lineage>
        <taxon>Eukaryota</taxon>
        <taxon>Metazoa</taxon>
        <taxon>Spiralia</taxon>
        <taxon>Lophotrochozoa</taxon>
        <taxon>Platyhelminthes</taxon>
        <taxon>Trematoda</taxon>
        <taxon>Digenea</taxon>
        <taxon>Plagiorchiida</taxon>
        <taxon>Echinostomata</taxon>
        <taxon>Echinostomatoidea</taxon>
        <taxon>Fasciolidae</taxon>
        <taxon>Fasciola</taxon>
    </lineage>
</organism>
<reference evidence="1" key="1">
    <citation type="submission" date="2019-03" db="EMBL/GenBank/DDBJ databases">
        <title>Improved annotation for the trematode Fasciola hepatica.</title>
        <authorList>
            <person name="Choi Y.-J."/>
            <person name="Martin J."/>
            <person name="Mitreva M."/>
        </authorList>
    </citation>
    <scope>NUCLEOTIDE SEQUENCE [LARGE SCALE GENOMIC DNA]</scope>
</reference>
<dbReference type="Proteomes" id="UP000230066">
    <property type="component" value="Unassembled WGS sequence"/>
</dbReference>
<evidence type="ECO:0000313" key="2">
    <source>
        <dbReference type="Proteomes" id="UP000230066"/>
    </source>
</evidence>
<dbReference type="AlphaFoldDB" id="A0A4E0RXX2"/>
<dbReference type="EMBL" id="JXXN02002182">
    <property type="protein sequence ID" value="THD23372.1"/>
    <property type="molecule type" value="Genomic_DNA"/>
</dbReference>
<comment type="caution">
    <text evidence="1">The sequence shown here is derived from an EMBL/GenBank/DDBJ whole genome shotgun (WGS) entry which is preliminary data.</text>
</comment>
<protein>
    <submittedName>
        <fullName evidence="1">Uncharacterized protein</fullName>
    </submittedName>
</protein>
<name>A0A4E0RXX2_FASHE</name>
<gene>
    <name evidence="1" type="ORF">D915_005793</name>
</gene>
<sequence>MGKEKTTPFTGNRFTGTATEKLQSLYTPSASNFCGYPNLRQLHSVAPRLPGRWCVVMSRSPQTSTAPLHGHKADRHNVYGKLVPMVQVGRAEGKIDWCKQRLLLKEKKFGWRKKRLEFENGLASDQISQHHKRHFKYDNKATQETDCQSVEEVQAVEFPFGSLITGVTLPKNKVSHCDRSPQNYHEPVWIFEGSVAGKLTEEGQKLFCLWCYCRSHVKEAIGRCPFFPGEDGFGEDMDIFRLKLGRPHGIVRAVIGDHCDRKNLVVGTLKIPVF</sequence>
<keyword evidence="2" id="KW-1185">Reference proteome</keyword>